<dbReference type="Proteomes" id="UP000813018">
    <property type="component" value="Unassembled WGS sequence"/>
</dbReference>
<keyword evidence="4 5" id="KW-0472">Membrane</keyword>
<sequence>MIVILGYIAALLIGLSLGLIGGGGSILTVPVLVYLLGLSPVISTAYSLFIVGLTSLFGSYRFYKKGLVSLKTAVVFGIPSIIAVYATRRYLVPAIPDNLFSVGDFLVTKGIMLMLLFAGLMVFASISMIKQKKVAKEPVEPVDENIDTEIDVEHTDPNEPHPKPKFNYFGILAEGLVVGTLTGLVGAGGGFLIIPALVLFSKLDMKMAVGTSLLIIAAKSLFGFIGDIYNYEIDWMFLAIFSSISVVGIFIGSFLSTKIHADKLKTSFGWFVLAMGIYIIGKEIFFQ</sequence>
<dbReference type="Pfam" id="PF01925">
    <property type="entry name" value="TauE"/>
    <property type="match status" value="1"/>
</dbReference>
<dbReference type="InterPro" id="IPR051598">
    <property type="entry name" value="TSUP/Inactive_protease-like"/>
</dbReference>
<keyword evidence="2 5" id="KW-0812">Transmembrane</keyword>
<organism evidence="6 7">
    <name type="scientific">Pontibacter aydingkolensis</name>
    <dbReference type="NCBI Taxonomy" id="1911536"/>
    <lineage>
        <taxon>Bacteria</taxon>
        <taxon>Pseudomonadati</taxon>
        <taxon>Bacteroidota</taxon>
        <taxon>Cytophagia</taxon>
        <taxon>Cytophagales</taxon>
        <taxon>Hymenobacteraceae</taxon>
        <taxon>Pontibacter</taxon>
    </lineage>
</organism>
<dbReference type="PANTHER" id="PTHR43701">
    <property type="entry name" value="MEMBRANE TRANSPORTER PROTEIN MJ0441-RELATED"/>
    <property type="match status" value="1"/>
</dbReference>
<feature type="transmembrane region" description="Helical" evidence="5">
    <location>
        <begin position="68"/>
        <end position="86"/>
    </location>
</feature>
<keyword evidence="7" id="KW-1185">Reference proteome</keyword>
<evidence type="ECO:0000313" key="6">
    <source>
        <dbReference type="EMBL" id="MBW7467993.1"/>
    </source>
</evidence>
<feature type="transmembrane region" description="Helical" evidence="5">
    <location>
        <begin position="106"/>
        <end position="126"/>
    </location>
</feature>
<name>A0ABS7CVV3_9BACT</name>
<evidence type="ECO:0000256" key="1">
    <source>
        <dbReference type="ARBA" id="ARBA00004141"/>
    </source>
</evidence>
<feature type="transmembrane region" description="Helical" evidence="5">
    <location>
        <begin position="235"/>
        <end position="255"/>
    </location>
</feature>
<comment type="similarity">
    <text evidence="5">Belongs to the 4-toluene sulfonate uptake permease (TSUP) (TC 2.A.102) family.</text>
</comment>
<dbReference type="EMBL" id="JAHYXK010000010">
    <property type="protein sequence ID" value="MBW7467993.1"/>
    <property type="molecule type" value="Genomic_DNA"/>
</dbReference>
<evidence type="ECO:0000256" key="3">
    <source>
        <dbReference type="ARBA" id="ARBA00022989"/>
    </source>
</evidence>
<feature type="transmembrane region" description="Helical" evidence="5">
    <location>
        <begin position="267"/>
        <end position="286"/>
    </location>
</feature>
<protein>
    <recommendedName>
        <fullName evidence="5">Probable membrane transporter protein</fullName>
    </recommendedName>
</protein>
<comment type="subcellular location">
    <subcellularLocation>
        <location evidence="5">Cell membrane</location>
        <topology evidence="5">Multi-pass membrane protein</topology>
    </subcellularLocation>
    <subcellularLocation>
        <location evidence="1">Membrane</location>
        <topology evidence="1">Multi-pass membrane protein</topology>
    </subcellularLocation>
</comment>
<comment type="caution">
    <text evidence="6">The sequence shown here is derived from an EMBL/GenBank/DDBJ whole genome shotgun (WGS) entry which is preliminary data.</text>
</comment>
<accession>A0ABS7CVV3</accession>
<dbReference type="RefSeq" id="WP_219877867.1">
    <property type="nucleotide sequence ID" value="NZ_JAHYXK010000010.1"/>
</dbReference>
<reference evidence="6 7" key="1">
    <citation type="journal article" date="2016" name="Int. J. Syst. Evol. Microbiol.">
        <title>Pontibacter aydingkolensis sp. nov., isolated from soil of a salt lake.</title>
        <authorList>
            <person name="Osman G."/>
            <person name="Zhang T."/>
            <person name="Lou K."/>
            <person name="Gao Y."/>
            <person name="Chang W."/>
            <person name="Lin Q."/>
            <person name="Yang H.M."/>
            <person name="Huo X.D."/>
            <person name="Wang N."/>
        </authorList>
    </citation>
    <scope>NUCLEOTIDE SEQUENCE [LARGE SCALE GENOMIC DNA]</scope>
    <source>
        <strain evidence="6 7">KACC 19255</strain>
    </source>
</reference>
<feature type="transmembrane region" description="Helical" evidence="5">
    <location>
        <begin position="168"/>
        <end position="201"/>
    </location>
</feature>
<evidence type="ECO:0000256" key="4">
    <source>
        <dbReference type="ARBA" id="ARBA00023136"/>
    </source>
</evidence>
<dbReference type="InterPro" id="IPR002781">
    <property type="entry name" value="TM_pro_TauE-like"/>
</dbReference>
<feature type="transmembrane region" description="Helical" evidence="5">
    <location>
        <begin position="207"/>
        <end position="228"/>
    </location>
</feature>
<evidence type="ECO:0000256" key="2">
    <source>
        <dbReference type="ARBA" id="ARBA00022692"/>
    </source>
</evidence>
<dbReference type="PANTHER" id="PTHR43701:SF2">
    <property type="entry name" value="MEMBRANE TRANSPORTER PROTEIN YJNA-RELATED"/>
    <property type="match status" value="1"/>
</dbReference>
<proteinExistence type="inferred from homology"/>
<evidence type="ECO:0000256" key="5">
    <source>
        <dbReference type="RuleBase" id="RU363041"/>
    </source>
</evidence>
<evidence type="ECO:0000313" key="7">
    <source>
        <dbReference type="Proteomes" id="UP000813018"/>
    </source>
</evidence>
<gene>
    <name evidence="6" type="ORF">K0O23_13035</name>
</gene>
<keyword evidence="3 5" id="KW-1133">Transmembrane helix</keyword>
<feature type="transmembrane region" description="Helical" evidence="5">
    <location>
        <begin position="34"/>
        <end position="56"/>
    </location>
</feature>
<keyword evidence="5" id="KW-1003">Cell membrane</keyword>